<name>A0A1H2ELK4_9GAMM</name>
<dbReference type="Proteomes" id="UP000243924">
    <property type="component" value="Chromosome I"/>
</dbReference>
<dbReference type="RefSeq" id="WP_092384420.1">
    <property type="nucleotide sequence ID" value="NZ_LT629787.1"/>
</dbReference>
<keyword evidence="2" id="KW-1185">Reference proteome</keyword>
<dbReference type="InterPro" id="IPR046199">
    <property type="entry name" value="DUF6231"/>
</dbReference>
<dbReference type="EMBL" id="LT629787">
    <property type="protein sequence ID" value="SDT95899.1"/>
    <property type="molecule type" value="Genomic_DNA"/>
</dbReference>
<dbReference type="Pfam" id="PF19742">
    <property type="entry name" value="DUF6231"/>
    <property type="match status" value="1"/>
</dbReference>
<organism evidence="1 2">
    <name type="scientific">Halopseudomonas salegens</name>
    <dbReference type="NCBI Taxonomy" id="1434072"/>
    <lineage>
        <taxon>Bacteria</taxon>
        <taxon>Pseudomonadati</taxon>
        <taxon>Pseudomonadota</taxon>
        <taxon>Gammaproteobacteria</taxon>
        <taxon>Pseudomonadales</taxon>
        <taxon>Pseudomonadaceae</taxon>
        <taxon>Halopseudomonas</taxon>
    </lineage>
</organism>
<protein>
    <submittedName>
        <fullName evidence="1">Uncharacterized protein</fullName>
    </submittedName>
</protein>
<dbReference type="AlphaFoldDB" id="A0A1H2ELK4"/>
<sequence length="161" mass="18704">MSNSPTSALLALLDHYQPQRLLCVSVDPIPAAQAYAAAHPDTEVVHCREVPVPEVWQQQRYDLALVAEQLEILDKQRATELLAGLRNLLVNRLAVLVDLNLASDWQEKDFFALAMQRQGHFQQEERSLHLFSYDLQDYKQVPDWLNAKYWANPELFGKYWW</sequence>
<evidence type="ECO:0000313" key="2">
    <source>
        <dbReference type="Proteomes" id="UP000243924"/>
    </source>
</evidence>
<proteinExistence type="predicted"/>
<dbReference type="OrthoDB" id="5609094at2"/>
<evidence type="ECO:0000313" key="1">
    <source>
        <dbReference type="EMBL" id="SDT95899.1"/>
    </source>
</evidence>
<gene>
    <name evidence="1" type="ORF">SAMN05216210_0833</name>
</gene>
<dbReference type="STRING" id="1434072.SAMN05216210_0833"/>
<reference evidence="2" key="1">
    <citation type="submission" date="2016-10" db="EMBL/GenBank/DDBJ databases">
        <authorList>
            <person name="Varghese N."/>
            <person name="Submissions S."/>
        </authorList>
    </citation>
    <scope>NUCLEOTIDE SEQUENCE [LARGE SCALE GENOMIC DNA]</scope>
    <source>
        <strain evidence="2">CECT 8338</strain>
    </source>
</reference>
<accession>A0A1H2ELK4</accession>